<comment type="caution">
    <text evidence="2">The sequence shown here is derived from an EMBL/GenBank/DDBJ whole genome shotgun (WGS) entry which is preliminary data.</text>
</comment>
<dbReference type="InterPro" id="IPR041633">
    <property type="entry name" value="Polbeta"/>
</dbReference>
<keyword evidence="2" id="KW-0808">Transferase</keyword>
<organism evidence="2 3">
    <name type="scientific">Lentibacillus salicampi</name>
    <dbReference type="NCBI Taxonomy" id="175306"/>
    <lineage>
        <taxon>Bacteria</taxon>
        <taxon>Bacillati</taxon>
        <taxon>Bacillota</taxon>
        <taxon>Bacilli</taxon>
        <taxon>Bacillales</taxon>
        <taxon>Bacillaceae</taxon>
        <taxon>Lentibacillus</taxon>
    </lineage>
</organism>
<dbReference type="Pfam" id="PF18765">
    <property type="entry name" value="Polbeta"/>
    <property type="match status" value="1"/>
</dbReference>
<sequence>MSQDNMVRERTLMQLKNIVLQSLHDVPVNVYLFGSWARYEEKRTSDIDIALQSNVEIPIKKMVELREKIEESTLPYQVDLVNLDRASPDLVKKVKEEGVLWKGCGNDSKPRTGH</sequence>
<dbReference type="SUPFAM" id="SSF81301">
    <property type="entry name" value="Nucleotidyltransferase"/>
    <property type="match status" value="1"/>
</dbReference>
<dbReference type="AlphaFoldDB" id="A0A4Y9AAA0"/>
<feature type="domain" description="Polymerase beta nucleotidyltransferase" evidence="1">
    <location>
        <begin position="25"/>
        <end position="100"/>
    </location>
</feature>
<proteinExistence type="predicted"/>
<protein>
    <submittedName>
        <fullName evidence="2">Nucleotidyltransferase domain-containing protein</fullName>
    </submittedName>
</protein>
<dbReference type="Proteomes" id="UP000298484">
    <property type="component" value="Unassembled WGS sequence"/>
</dbReference>
<dbReference type="PANTHER" id="PTHR43852">
    <property type="entry name" value="NUCLEOTIDYLTRANSFERASE"/>
    <property type="match status" value="1"/>
</dbReference>
<dbReference type="GO" id="GO:0016740">
    <property type="term" value="F:transferase activity"/>
    <property type="evidence" value="ECO:0007669"/>
    <property type="project" value="UniProtKB-KW"/>
</dbReference>
<accession>A0A4Y9AAA0</accession>
<dbReference type="InterPro" id="IPR043519">
    <property type="entry name" value="NT_sf"/>
</dbReference>
<dbReference type="Gene3D" id="3.30.460.10">
    <property type="entry name" value="Beta Polymerase, domain 2"/>
    <property type="match status" value="1"/>
</dbReference>
<dbReference type="CDD" id="cd05403">
    <property type="entry name" value="NT_KNTase_like"/>
    <property type="match status" value="1"/>
</dbReference>
<dbReference type="EMBL" id="SRHY01000038">
    <property type="protein sequence ID" value="TFJ91820.1"/>
    <property type="molecule type" value="Genomic_DNA"/>
</dbReference>
<dbReference type="InterPro" id="IPR052930">
    <property type="entry name" value="TA_antitoxin_MntA"/>
</dbReference>
<evidence type="ECO:0000313" key="3">
    <source>
        <dbReference type="Proteomes" id="UP000298484"/>
    </source>
</evidence>
<dbReference type="PANTHER" id="PTHR43852:SF2">
    <property type="entry name" value="PROTEIN ADENYLYLTRANSFERASE MNTA"/>
    <property type="match status" value="1"/>
</dbReference>
<evidence type="ECO:0000259" key="1">
    <source>
        <dbReference type="Pfam" id="PF18765"/>
    </source>
</evidence>
<reference evidence="2 3" key="1">
    <citation type="submission" date="2019-03" db="EMBL/GenBank/DDBJ databases">
        <title>Genome sequence of Lentibacillus salicampi ATCC BAA-719.</title>
        <authorList>
            <person name="Maclea K.S."/>
            <person name="Simoes Junior M."/>
        </authorList>
    </citation>
    <scope>NUCLEOTIDE SEQUENCE [LARGE SCALE GENOMIC DNA]</scope>
    <source>
        <strain evidence="2 3">ATCC BAA-719</strain>
    </source>
</reference>
<evidence type="ECO:0000313" key="2">
    <source>
        <dbReference type="EMBL" id="TFJ91820.1"/>
    </source>
</evidence>
<keyword evidence="3" id="KW-1185">Reference proteome</keyword>
<name>A0A4Y9AAA0_9BACI</name>
<dbReference type="OrthoDB" id="9809668at2"/>
<gene>
    <name evidence="2" type="ORF">E4U82_15705</name>
</gene>